<comment type="caution">
    <text evidence="2">The sequence shown here is derived from an EMBL/GenBank/DDBJ whole genome shotgun (WGS) entry which is preliminary data.</text>
</comment>
<dbReference type="PANTHER" id="PTHR34461:SF4">
    <property type="entry name" value="OS01G0101800 PROTEIN"/>
    <property type="match status" value="1"/>
</dbReference>
<feature type="compositionally biased region" description="Basic and acidic residues" evidence="1">
    <location>
        <begin position="175"/>
        <end position="186"/>
    </location>
</feature>
<evidence type="ECO:0000256" key="1">
    <source>
        <dbReference type="SAM" id="MobiDB-lite"/>
    </source>
</evidence>
<feature type="compositionally biased region" description="Polar residues" evidence="1">
    <location>
        <begin position="187"/>
        <end position="202"/>
    </location>
</feature>
<evidence type="ECO:0000313" key="3">
    <source>
        <dbReference type="Proteomes" id="UP001174677"/>
    </source>
</evidence>
<dbReference type="Proteomes" id="UP001174677">
    <property type="component" value="Unassembled WGS sequence"/>
</dbReference>
<dbReference type="PANTHER" id="PTHR34461">
    <property type="entry name" value="EXPRESSED PROTEIN"/>
    <property type="match status" value="1"/>
</dbReference>
<keyword evidence="3" id="KW-1185">Reference proteome</keyword>
<accession>A0ABQ9KCS9</accession>
<sequence length="847" mass="94611">MFSGTAMEQAPELISKKRNRSSSAYHPFVGILTRSKSQVYLHCNRSGRARSDSFRHIKHHDNLRSRPIGFLSKTQIKSHNRMSRRKSESMLTHNSADKDDWSGMIIKDLRTRRVFSLASVANDCGLCIDVEEKKASEKGSGGFEEAGFFSDSKNLEVMKSDSFIDTQDVDGDYFDSAKEGEGKDSMKSNVGYSSKEQNSANLPVTEGNARSAEDGEISSEVGGLDEECLQATPPDAEILDRENVSWKLSTENLQKRVDLQENMDMKNVNNSEGKSVLTPRSRVKVFRAPGSFSYRRLLPYLMDMVQDNSCAPRNGKSIDKFKIESPSMEFQAGDSLSQSVPNFEDGLSDEKHQLREGDEIEQHCYNMKQTESVEIKEFDVRIPYETIDRNHTSSNASNAEGHSCIAKKEGNDNDVLDKINDPNEESIQNTPPDADIFAKSLAYQNVENRIKFVSQRTGQVLRKPLNGVTQKNSCYSSDKRMGSNSKSKLGLNPCSRLKLFKTRSSLGYRRLLPYLMDVTKDNSGDSGNGHCPKLEKNLEENPLSQLPMSDLDETPVKKLNDRDYGMECDTDPCNMKIADHSSETPVPTVSQEQELQVVEMISDLKDGQSDAVPAIGSLVHGSSSVTMSLCSSIVSPRSFSGDYLNLVSHELSADNEEGCRTSVVKLNNSAKQVDTGSLSQNSSMLEVFCNPLGIPAQDSRKGILKKNPRGCRGPCTCLNCASFRLHAERAFEFSKNQMQDAEEVVLDLIKELSHLRNMLEKAAFGFNDNHFICINQVKKACREASEAEELAKSRLSQMNYDVNVHSRITCEQRPRVRFSNNVEERIISQVNSDRVKNYESTAADEVV</sequence>
<feature type="region of interest" description="Disordered" evidence="1">
    <location>
        <begin position="174"/>
        <end position="223"/>
    </location>
</feature>
<organism evidence="2 3">
    <name type="scientific">Hevea brasiliensis</name>
    <name type="common">Para rubber tree</name>
    <name type="synonym">Siphonia brasiliensis</name>
    <dbReference type="NCBI Taxonomy" id="3981"/>
    <lineage>
        <taxon>Eukaryota</taxon>
        <taxon>Viridiplantae</taxon>
        <taxon>Streptophyta</taxon>
        <taxon>Embryophyta</taxon>
        <taxon>Tracheophyta</taxon>
        <taxon>Spermatophyta</taxon>
        <taxon>Magnoliopsida</taxon>
        <taxon>eudicotyledons</taxon>
        <taxon>Gunneridae</taxon>
        <taxon>Pentapetalae</taxon>
        <taxon>rosids</taxon>
        <taxon>fabids</taxon>
        <taxon>Malpighiales</taxon>
        <taxon>Euphorbiaceae</taxon>
        <taxon>Crotonoideae</taxon>
        <taxon>Micrandreae</taxon>
        <taxon>Hevea</taxon>
    </lineage>
</organism>
<gene>
    <name evidence="2" type="ORF">P3X46_034861</name>
</gene>
<reference evidence="2 3" key="1">
    <citation type="journal article" date="2023" name="Plant Biotechnol. J.">
        <title>Chromosome-level wild Hevea brasiliensis genome provides new tools for genomic-assisted breeding and valuable loci to elevate rubber yield.</title>
        <authorList>
            <person name="Cheng H."/>
            <person name="Song X."/>
            <person name="Hu Y."/>
            <person name="Wu T."/>
            <person name="Yang Q."/>
            <person name="An Z."/>
            <person name="Feng S."/>
            <person name="Deng Z."/>
            <person name="Wu W."/>
            <person name="Zeng X."/>
            <person name="Tu M."/>
            <person name="Wang X."/>
            <person name="Huang H."/>
        </authorList>
    </citation>
    <scope>NUCLEOTIDE SEQUENCE [LARGE SCALE GENOMIC DNA]</scope>
    <source>
        <strain evidence="2">MT/VB/25A 57/8</strain>
    </source>
</reference>
<name>A0ABQ9KCS9_HEVBR</name>
<evidence type="ECO:0008006" key="4">
    <source>
        <dbReference type="Google" id="ProtNLM"/>
    </source>
</evidence>
<proteinExistence type="predicted"/>
<evidence type="ECO:0000313" key="2">
    <source>
        <dbReference type="EMBL" id="KAJ9130296.1"/>
    </source>
</evidence>
<dbReference type="EMBL" id="JARPOI010000067">
    <property type="protein sequence ID" value="KAJ9130296.1"/>
    <property type="molecule type" value="Genomic_DNA"/>
</dbReference>
<protein>
    <recommendedName>
        <fullName evidence="4">LOB domain-containing protein</fullName>
    </recommendedName>
</protein>